<gene>
    <name evidence="2" type="ORF">GMARGA_LOCUS22019</name>
</gene>
<name>A0ABN7VRQ5_GIGMA</name>
<comment type="caution">
    <text evidence="2">The sequence shown here is derived from an EMBL/GenBank/DDBJ whole genome shotgun (WGS) entry which is preliminary data.</text>
</comment>
<feature type="region of interest" description="Disordered" evidence="1">
    <location>
        <begin position="22"/>
        <end position="47"/>
    </location>
</feature>
<dbReference type="Proteomes" id="UP000789901">
    <property type="component" value="Unassembled WGS sequence"/>
</dbReference>
<organism evidence="2 3">
    <name type="scientific">Gigaspora margarita</name>
    <dbReference type="NCBI Taxonomy" id="4874"/>
    <lineage>
        <taxon>Eukaryota</taxon>
        <taxon>Fungi</taxon>
        <taxon>Fungi incertae sedis</taxon>
        <taxon>Mucoromycota</taxon>
        <taxon>Glomeromycotina</taxon>
        <taxon>Glomeromycetes</taxon>
        <taxon>Diversisporales</taxon>
        <taxon>Gigasporaceae</taxon>
        <taxon>Gigaspora</taxon>
    </lineage>
</organism>
<protein>
    <submittedName>
        <fullName evidence="2">34386_t:CDS:1</fullName>
    </submittedName>
</protein>
<feature type="compositionally biased region" description="Acidic residues" evidence="1">
    <location>
        <begin position="31"/>
        <end position="47"/>
    </location>
</feature>
<accession>A0ABN7VRQ5</accession>
<reference evidence="2 3" key="1">
    <citation type="submission" date="2021-06" db="EMBL/GenBank/DDBJ databases">
        <authorList>
            <person name="Kallberg Y."/>
            <person name="Tangrot J."/>
            <person name="Rosling A."/>
        </authorList>
    </citation>
    <scope>NUCLEOTIDE SEQUENCE [LARGE SCALE GENOMIC DNA]</scope>
    <source>
        <strain evidence="2 3">120-4 pot B 10/14</strain>
    </source>
</reference>
<proteinExistence type="predicted"/>
<keyword evidence="3" id="KW-1185">Reference proteome</keyword>
<evidence type="ECO:0000313" key="2">
    <source>
        <dbReference type="EMBL" id="CAG8795589.1"/>
    </source>
</evidence>
<evidence type="ECO:0000313" key="3">
    <source>
        <dbReference type="Proteomes" id="UP000789901"/>
    </source>
</evidence>
<feature type="non-terminal residue" evidence="2">
    <location>
        <position position="47"/>
    </location>
</feature>
<sequence>MAKKIKNYESTLSDPYNRIIVNSSENVDNSDINDEEIDSDISESENE</sequence>
<evidence type="ECO:0000256" key="1">
    <source>
        <dbReference type="SAM" id="MobiDB-lite"/>
    </source>
</evidence>
<dbReference type="EMBL" id="CAJVQB010020863">
    <property type="protein sequence ID" value="CAG8795589.1"/>
    <property type="molecule type" value="Genomic_DNA"/>
</dbReference>